<comment type="catalytic activity">
    <reaction evidence="12">
        <text>heme b + 2 H(+) = protoporphyrin IX + Fe(2+)</text>
        <dbReference type="Rhea" id="RHEA:22584"/>
        <dbReference type="ChEBI" id="CHEBI:15378"/>
        <dbReference type="ChEBI" id="CHEBI:29033"/>
        <dbReference type="ChEBI" id="CHEBI:57306"/>
        <dbReference type="ChEBI" id="CHEBI:60344"/>
        <dbReference type="EC" id="4.98.1.1"/>
    </reaction>
    <physiologicalReaction direction="right-to-left" evidence="12">
        <dbReference type="Rhea" id="RHEA:22586"/>
    </physiologicalReaction>
</comment>
<evidence type="ECO:0000256" key="6">
    <source>
        <dbReference type="ARBA" id="ARBA00023004"/>
    </source>
</evidence>
<dbReference type="CDD" id="cd00419">
    <property type="entry name" value="Ferrochelatase_C"/>
    <property type="match status" value="1"/>
</dbReference>
<dbReference type="PANTHER" id="PTHR11108:SF1">
    <property type="entry name" value="FERROCHELATASE, MITOCHONDRIAL"/>
    <property type="match status" value="1"/>
</dbReference>
<dbReference type="CDD" id="cd03411">
    <property type="entry name" value="Ferrochelatase_N"/>
    <property type="match status" value="1"/>
</dbReference>
<comment type="subcellular location">
    <subcellularLocation>
        <location evidence="1">Mitochondrion inner membrane</location>
        <topology evidence="1">Peripheral membrane protein</topology>
        <orientation evidence="1">Matrix side</orientation>
    </subcellularLocation>
</comment>
<evidence type="ECO:0000256" key="9">
    <source>
        <dbReference type="ARBA" id="ARBA00023136"/>
    </source>
</evidence>
<keyword evidence="4 13" id="KW-0999">Mitochondrion inner membrane</keyword>
<evidence type="ECO:0000256" key="3">
    <source>
        <dbReference type="ARBA" id="ARBA00007718"/>
    </source>
</evidence>
<dbReference type="FunFam" id="3.40.50.1400:FF:000003">
    <property type="entry name" value="Ferrochelatase"/>
    <property type="match status" value="1"/>
</dbReference>
<keyword evidence="8 13" id="KW-0350">Heme biosynthesis</keyword>
<dbReference type="Proteomes" id="UP000663862">
    <property type="component" value="Unassembled WGS sequence"/>
</dbReference>
<organism evidence="14 17">
    <name type="scientific">Rotaria socialis</name>
    <dbReference type="NCBI Taxonomy" id="392032"/>
    <lineage>
        <taxon>Eukaryota</taxon>
        <taxon>Metazoa</taxon>
        <taxon>Spiralia</taxon>
        <taxon>Gnathifera</taxon>
        <taxon>Rotifera</taxon>
        <taxon>Eurotatoria</taxon>
        <taxon>Bdelloidea</taxon>
        <taxon>Philodinida</taxon>
        <taxon>Philodinidae</taxon>
        <taxon>Rotaria</taxon>
    </lineage>
</organism>
<dbReference type="NCBIfam" id="TIGR00109">
    <property type="entry name" value="hemH"/>
    <property type="match status" value="2"/>
</dbReference>
<dbReference type="SUPFAM" id="SSF53800">
    <property type="entry name" value="Chelatase"/>
    <property type="match status" value="1"/>
</dbReference>
<evidence type="ECO:0000313" key="15">
    <source>
        <dbReference type="EMBL" id="CAF4236555.1"/>
    </source>
</evidence>
<dbReference type="Proteomes" id="UP000663848">
    <property type="component" value="Unassembled WGS sequence"/>
</dbReference>
<dbReference type="EMBL" id="CAJOBR010004306">
    <property type="protein sequence ID" value="CAF4776084.1"/>
    <property type="molecule type" value="Genomic_DNA"/>
</dbReference>
<name>A0A819Z5K7_9BILA</name>
<dbReference type="InterPro" id="IPR033659">
    <property type="entry name" value="Ferrochelatase_N"/>
</dbReference>
<evidence type="ECO:0000256" key="1">
    <source>
        <dbReference type="ARBA" id="ARBA00004443"/>
    </source>
</evidence>
<comment type="similarity">
    <text evidence="3 13">Belongs to the ferrochelatase family.</text>
</comment>
<dbReference type="GO" id="GO:0004325">
    <property type="term" value="F:ferrochelatase activity"/>
    <property type="evidence" value="ECO:0007669"/>
    <property type="project" value="UniProtKB-UniRule"/>
</dbReference>
<evidence type="ECO:0000256" key="2">
    <source>
        <dbReference type="ARBA" id="ARBA00004943"/>
    </source>
</evidence>
<protein>
    <recommendedName>
        <fullName evidence="13">Ferrochelatase</fullName>
        <ecNumber evidence="13">4.98.1.1</ecNumber>
    </recommendedName>
</protein>
<keyword evidence="7" id="KW-0496">Mitochondrion</keyword>
<comment type="pathway">
    <text evidence="2 13">Porphyrin-containing compound metabolism; protoheme biosynthesis; protoheme from protoporphyrin-IX: step 1/1.</text>
</comment>
<evidence type="ECO:0000256" key="7">
    <source>
        <dbReference type="ARBA" id="ARBA00023128"/>
    </source>
</evidence>
<evidence type="ECO:0000256" key="11">
    <source>
        <dbReference type="ARBA" id="ARBA00023244"/>
    </source>
</evidence>
<sequence length="735" mass="84870">MSILLNSIDCPCLTNDCLHILNEHYSIQTTNDFALWLIKSSDDRTKYLSSTIIQCIQSCMIAHTANIQYRQISNSNSYKLDYSLFDNETILNAQRHLIFIYEYFNQNQWNQFFNMFLLRLFLGNESIKINYINTNISLFDLNSFYHDYCCLSDKIFLHRNDLFEKYFFFNQCFHLEAFENQLDFIENNQDSFQILIIDDFFSLIKPYLGLDRRIKGKILQLTYRLNRLAQKQSILIINGIILNTKKRTRNFPITDDTRFDSFHADQLILLQSLTNIENEIYLKNLNKKSQDKHLIISKFDLDDWMKISNVSSKMLSSQLKTCLSSNVIKEIVLSRIRMMSTIPSTSSNQQSDKTQVNTGIILLNMGGPETVHDVYDFLNRLFSDKDLIPLPMQKKLGPWIARRRTPGIQEQYAKIGGGSPIKMWTDKQGQGMVKLLDQMSPSTAPHKYYIGFRYVKPLTEMALDEIEKDRPKRVIAFTQYPQYSCSTTGSSLNAIARYYAEKNKKAQIEKSNKISYFDESKDVKPAEDLKWSVIDRWQTHPGLISAFVENIRNELDKFPAHVRNDVVILFSAHSLPMKVVNRGDPYPAEVAATVQGVMESLNFSNPYRLVWQSKVGPSAWLGCATDNAIEGLAKNNRRHILLVPIAFTSDHIETLHELDIEYSQHLAVTAGVETIRRCASLNDSPIFIKAMADIVSKHLQSQRRHTVQLPLRCPGCMNTSCEQMRQFFCSSPSKS</sequence>
<evidence type="ECO:0000313" key="16">
    <source>
        <dbReference type="EMBL" id="CAF4776084.1"/>
    </source>
</evidence>
<dbReference type="EMBL" id="CAJOBQ010000056">
    <property type="protein sequence ID" value="CAF4236555.1"/>
    <property type="molecule type" value="Genomic_DNA"/>
</dbReference>
<dbReference type="InterPro" id="IPR033644">
    <property type="entry name" value="Ferrochelatase_C"/>
</dbReference>
<keyword evidence="5" id="KW-0809">Transit peptide</keyword>
<dbReference type="EMBL" id="CAJOBP010000349">
    <property type="protein sequence ID" value="CAF4165758.1"/>
    <property type="molecule type" value="Genomic_DNA"/>
</dbReference>
<reference evidence="14" key="1">
    <citation type="submission" date="2021-02" db="EMBL/GenBank/DDBJ databases">
        <authorList>
            <person name="Nowell W R."/>
        </authorList>
    </citation>
    <scope>NUCLEOTIDE SEQUENCE</scope>
</reference>
<dbReference type="Gene3D" id="3.40.50.1400">
    <property type="match status" value="2"/>
</dbReference>
<keyword evidence="11 13" id="KW-0627">Porphyrin biosynthesis</keyword>
<dbReference type="GO" id="GO:0005743">
    <property type="term" value="C:mitochondrial inner membrane"/>
    <property type="evidence" value="ECO:0007669"/>
    <property type="project" value="UniProtKB-SubCell"/>
</dbReference>
<keyword evidence="10 13" id="KW-0456">Lyase</keyword>
<dbReference type="Pfam" id="PF00762">
    <property type="entry name" value="Ferrochelatase"/>
    <property type="match status" value="1"/>
</dbReference>
<evidence type="ECO:0000313" key="14">
    <source>
        <dbReference type="EMBL" id="CAF4165758.1"/>
    </source>
</evidence>
<gene>
    <name evidence="16" type="ORF">QYT958_LOCUS22446</name>
    <name evidence="15" type="ORF">TSG867_LOCUS2205</name>
    <name evidence="14" type="ORF">UJA718_LOCUS4363</name>
</gene>
<dbReference type="GO" id="GO:0006783">
    <property type="term" value="P:heme biosynthetic process"/>
    <property type="evidence" value="ECO:0007669"/>
    <property type="project" value="UniProtKB-UniRule"/>
</dbReference>
<dbReference type="InterPro" id="IPR019772">
    <property type="entry name" value="Ferrochelatase_AS"/>
</dbReference>
<comment type="function">
    <text evidence="13">Catalyzes the ferrous insertion into protoporphyrin IX.</text>
</comment>
<evidence type="ECO:0000256" key="5">
    <source>
        <dbReference type="ARBA" id="ARBA00022946"/>
    </source>
</evidence>
<keyword evidence="6 13" id="KW-0408">Iron</keyword>
<dbReference type="InterPro" id="IPR001015">
    <property type="entry name" value="Ferrochelatase"/>
</dbReference>
<evidence type="ECO:0000256" key="8">
    <source>
        <dbReference type="ARBA" id="ARBA00023133"/>
    </source>
</evidence>
<dbReference type="EC" id="4.98.1.1" evidence="13"/>
<proteinExistence type="inferred from homology"/>
<evidence type="ECO:0000256" key="10">
    <source>
        <dbReference type="ARBA" id="ARBA00023239"/>
    </source>
</evidence>
<keyword evidence="17" id="KW-1185">Reference proteome</keyword>
<dbReference type="AlphaFoldDB" id="A0A819Z5K7"/>
<accession>A0A819Z5K7</accession>
<evidence type="ECO:0000256" key="13">
    <source>
        <dbReference type="RuleBase" id="RU000607"/>
    </source>
</evidence>
<evidence type="ECO:0000256" key="4">
    <source>
        <dbReference type="ARBA" id="ARBA00022792"/>
    </source>
</evidence>
<evidence type="ECO:0000313" key="17">
    <source>
        <dbReference type="Proteomes" id="UP000663873"/>
    </source>
</evidence>
<dbReference type="Proteomes" id="UP000663873">
    <property type="component" value="Unassembled WGS sequence"/>
</dbReference>
<keyword evidence="9" id="KW-0472">Membrane</keyword>
<dbReference type="UniPathway" id="UPA00252">
    <property type="reaction ID" value="UER00325"/>
</dbReference>
<comment type="caution">
    <text evidence="14">The sequence shown here is derived from an EMBL/GenBank/DDBJ whole genome shotgun (WGS) entry which is preliminary data.</text>
</comment>
<evidence type="ECO:0000256" key="12">
    <source>
        <dbReference type="ARBA" id="ARBA00049915"/>
    </source>
</evidence>
<dbReference type="PANTHER" id="PTHR11108">
    <property type="entry name" value="FERROCHELATASE"/>
    <property type="match status" value="1"/>
</dbReference>
<dbReference type="PROSITE" id="PS00534">
    <property type="entry name" value="FERROCHELATASE"/>
    <property type="match status" value="1"/>
</dbReference>
<dbReference type="HAMAP" id="MF_00323">
    <property type="entry name" value="Ferrochelatase"/>
    <property type="match status" value="1"/>
</dbReference>